<proteinExistence type="inferred from homology"/>
<dbReference type="InterPro" id="IPR016454">
    <property type="entry name" value="Cysteine_dSase"/>
</dbReference>
<evidence type="ECO:0000256" key="4">
    <source>
        <dbReference type="ARBA" id="ARBA00022679"/>
    </source>
</evidence>
<dbReference type="InterPro" id="IPR015421">
    <property type="entry name" value="PyrdxlP-dep_Trfase_major"/>
</dbReference>
<dbReference type="NCBIfam" id="TIGR03235">
    <property type="entry name" value="DNA_S_dndA"/>
    <property type="match status" value="1"/>
</dbReference>
<dbReference type="PIRSF" id="PIRSF005572">
    <property type="entry name" value="NifS"/>
    <property type="match status" value="1"/>
</dbReference>
<dbReference type="PANTHER" id="PTHR11601">
    <property type="entry name" value="CYSTEINE DESULFURYLASE FAMILY MEMBER"/>
    <property type="match status" value="1"/>
</dbReference>
<sequence length="378" mass="40585">MTVYLDCNSTTPLDPVVREAMLRFLEDEFGNAGSRTHEFGARAKQSVEEARRSVASLAKADAQDVVFTSGATESNNLAIRGLAEYGRREGKTHLVTTAIEHKAVLEPFEQLERQGFEVTIVPVDASGAVSVAAVEDAIRSDTLVVSVMHANNETGVVQPIEEIAEQLDPEGPYLHVDAAQTFGKLDDPLQHPRVDLISLSAHKIFGPKGVGALIARRRGRARPPLEPLMHGGGQERGLRPGTLPVHLIVGLGEAAQQAAQDKVERAARCQEIRRGIVHALAPLGVQFNGDQSLVMPHVLNCSVPGVDSEAGMLACKGKIAISNGSACTSVSYTPSHVLEAMGFSEDRIEGAMRLSWCHLTPDADWQALIRQPLARLAG</sequence>
<keyword evidence="4 12" id="KW-0808">Transferase</keyword>
<evidence type="ECO:0000256" key="10">
    <source>
        <dbReference type="RuleBase" id="RU004504"/>
    </source>
</evidence>
<dbReference type="Pfam" id="PF00266">
    <property type="entry name" value="Aminotran_5"/>
    <property type="match status" value="1"/>
</dbReference>
<keyword evidence="13" id="KW-1185">Reference proteome</keyword>
<dbReference type="RefSeq" id="WP_367983183.1">
    <property type="nucleotide sequence ID" value="NZ_JBAKFF010000001.1"/>
</dbReference>
<organism evidence="12 13">
    <name type="scientific">Spiribacter insolitus</name>
    <dbReference type="NCBI Taxonomy" id="3122417"/>
    <lineage>
        <taxon>Bacteria</taxon>
        <taxon>Pseudomonadati</taxon>
        <taxon>Pseudomonadota</taxon>
        <taxon>Gammaproteobacteria</taxon>
        <taxon>Chromatiales</taxon>
        <taxon>Ectothiorhodospiraceae</taxon>
        <taxon>Spiribacter</taxon>
    </lineage>
</organism>
<keyword evidence="8" id="KW-0411">Iron-sulfur</keyword>
<evidence type="ECO:0000313" key="13">
    <source>
        <dbReference type="Proteomes" id="UP001556637"/>
    </source>
</evidence>
<reference evidence="12 13" key="1">
    <citation type="submission" date="2024-02" db="EMBL/GenBank/DDBJ databases">
        <title>New especies of Spiribacter isolated from saline water.</title>
        <authorList>
            <person name="Leon M.J."/>
            <person name="De La Haba R."/>
            <person name="Sanchez-Porro C."/>
            <person name="Ventosa A."/>
        </authorList>
    </citation>
    <scope>NUCLEOTIDE SEQUENCE [LARGE SCALE GENOMIC DNA]</scope>
    <source>
        <strain evidence="13">ag22IC4-189</strain>
    </source>
</reference>
<evidence type="ECO:0000256" key="3">
    <source>
        <dbReference type="ARBA" id="ARBA00012239"/>
    </source>
</evidence>
<dbReference type="Gene3D" id="3.90.1150.10">
    <property type="entry name" value="Aspartate Aminotransferase, domain 1"/>
    <property type="match status" value="1"/>
</dbReference>
<evidence type="ECO:0000259" key="11">
    <source>
        <dbReference type="Pfam" id="PF00266"/>
    </source>
</evidence>
<dbReference type="Gene3D" id="3.40.640.10">
    <property type="entry name" value="Type I PLP-dependent aspartate aminotransferase-like (Major domain)"/>
    <property type="match status" value="1"/>
</dbReference>
<dbReference type="PROSITE" id="PS00595">
    <property type="entry name" value="AA_TRANSFER_CLASS_5"/>
    <property type="match status" value="1"/>
</dbReference>
<dbReference type="Proteomes" id="UP001556637">
    <property type="component" value="Unassembled WGS sequence"/>
</dbReference>
<dbReference type="Gene3D" id="1.10.260.50">
    <property type="match status" value="1"/>
</dbReference>
<comment type="caution">
    <text evidence="12">The sequence shown here is derived from an EMBL/GenBank/DDBJ whole genome shotgun (WGS) entry which is preliminary data.</text>
</comment>
<keyword evidence="5" id="KW-0479">Metal-binding</keyword>
<evidence type="ECO:0000256" key="9">
    <source>
        <dbReference type="ARBA" id="ARBA00050776"/>
    </source>
</evidence>
<evidence type="ECO:0000256" key="8">
    <source>
        <dbReference type="ARBA" id="ARBA00023014"/>
    </source>
</evidence>
<accession>A0ABV3T5A6</accession>
<dbReference type="PANTHER" id="PTHR11601:SF34">
    <property type="entry name" value="CYSTEINE DESULFURASE"/>
    <property type="match status" value="1"/>
</dbReference>
<evidence type="ECO:0000313" key="12">
    <source>
        <dbReference type="EMBL" id="MEX0430392.1"/>
    </source>
</evidence>
<dbReference type="EC" id="2.8.1.7" evidence="3"/>
<dbReference type="SUPFAM" id="SSF53383">
    <property type="entry name" value="PLP-dependent transferases"/>
    <property type="match status" value="1"/>
</dbReference>
<dbReference type="InterPro" id="IPR015422">
    <property type="entry name" value="PyrdxlP-dep_Trfase_small"/>
</dbReference>
<dbReference type="EMBL" id="JBAKFF010000001">
    <property type="protein sequence ID" value="MEX0430392.1"/>
    <property type="molecule type" value="Genomic_DNA"/>
</dbReference>
<evidence type="ECO:0000256" key="7">
    <source>
        <dbReference type="ARBA" id="ARBA00023004"/>
    </source>
</evidence>
<protein>
    <recommendedName>
        <fullName evidence="3">cysteine desulfurase</fullName>
        <ecNumber evidence="3">2.8.1.7</ecNumber>
    </recommendedName>
</protein>
<evidence type="ECO:0000256" key="5">
    <source>
        <dbReference type="ARBA" id="ARBA00022723"/>
    </source>
</evidence>
<evidence type="ECO:0000256" key="1">
    <source>
        <dbReference type="ARBA" id="ARBA00001933"/>
    </source>
</evidence>
<feature type="domain" description="Aminotransferase class V" evidence="11">
    <location>
        <begin position="3"/>
        <end position="366"/>
    </location>
</feature>
<dbReference type="InterPro" id="IPR017644">
    <property type="entry name" value="Cysteine_desulfurase_DndA"/>
</dbReference>
<evidence type="ECO:0000256" key="6">
    <source>
        <dbReference type="ARBA" id="ARBA00022898"/>
    </source>
</evidence>
<name>A0ABV3T5A6_9GAMM</name>
<dbReference type="InterPro" id="IPR020578">
    <property type="entry name" value="Aminotrans_V_PyrdxlP_BS"/>
</dbReference>
<comment type="catalytic activity">
    <reaction evidence="9">
        <text>(sulfur carrier)-H + L-cysteine = (sulfur carrier)-SH + L-alanine</text>
        <dbReference type="Rhea" id="RHEA:43892"/>
        <dbReference type="Rhea" id="RHEA-COMP:14737"/>
        <dbReference type="Rhea" id="RHEA-COMP:14739"/>
        <dbReference type="ChEBI" id="CHEBI:29917"/>
        <dbReference type="ChEBI" id="CHEBI:35235"/>
        <dbReference type="ChEBI" id="CHEBI:57972"/>
        <dbReference type="ChEBI" id="CHEBI:64428"/>
        <dbReference type="EC" id="2.8.1.7"/>
    </reaction>
</comment>
<gene>
    <name evidence="12" type="primary">dndA</name>
    <name evidence="12" type="ORF">V6X30_03115</name>
</gene>
<dbReference type="InterPro" id="IPR015424">
    <property type="entry name" value="PyrdxlP-dep_Trfase"/>
</dbReference>
<comment type="similarity">
    <text evidence="2">Belongs to the class-V pyridoxal-phosphate-dependent aminotransferase family. NifS/IscS subfamily.</text>
</comment>
<comment type="cofactor">
    <cofactor evidence="1 10">
        <name>pyridoxal 5'-phosphate</name>
        <dbReference type="ChEBI" id="CHEBI:597326"/>
    </cofactor>
</comment>
<keyword evidence="7" id="KW-0408">Iron</keyword>
<dbReference type="GO" id="GO:0031071">
    <property type="term" value="F:cysteine desulfurase activity"/>
    <property type="evidence" value="ECO:0007669"/>
    <property type="project" value="UniProtKB-EC"/>
</dbReference>
<evidence type="ECO:0000256" key="2">
    <source>
        <dbReference type="ARBA" id="ARBA00006490"/>
    </source>
</evidence>
<dbReference type="InterPro" id="IPR000192">
    <property type="entry name" value="Aminotrans_V_dom"/>
</dbReference>
<keyword evidence="6" id="KW-0663">Pyridoxal phosphate</keyword>